<evidence type="ECO:0000256" key="2">
    <source>
        <dbReference type="ARBA" id="ARBA00022540"/>
    </source>
</evidence>
<dbReference type="GO" id="GO:0003743">
    <property type="term" value="F:translation initiation factor activity"/>
    <property type="evidence" value="ECO:0007669"/>
    <property type="project" value="UniProtKB-UniRule"/>
</dbReference>
<accession>A0A3N1VF90</accession>
<dbReference type="FunFam" id="3.10.20.80:FF:000001">
    <property type="entry name" value="Translation initiation factor IF-3"/>
    <property type="match status" value="1"/>
</dbReference>
<dbReference type="AlphaFoldDB" id="A0A3N1VF90"/>
<comment type="subcellular location">
    <subcellularLocation>
        <location evidence="4 6">Cytoplasm</location>
    </subcellularLocation>
</comment>
<name>A0A3N1VF90_9BACT</name>
<gene>
    <name evidence="4" type="primary">infC</name>
    <name evidence="9" type="ORF">EDC27_0731</name>
</gene>
<dbReference type="InterPro" id="IPR019815">
    <property type="entry name" value="Translation_initiation_fac_3_C"/>
</dbReference>
<organism evidence="9 10">
    <name type="scientific">Desulfosoma caldarium</name>
    <dbReference type="NCBI Taxonomy" id="610254"/>
    <lineage>
        <taxon>Bacteria</taxon>
        <taxon>Pseudomonadati</taxon>
        <taxon>Thermodesulfobacteriota</taxon>
        <taxon>Syntrophobacteria</taxon>
        <taxon>Syntrophobacterales</taxon>
        <taxon>Syntrophobacteraceae</taxon>
        <taxon>Desulfosoma</taxon>
    </lineage>
</organism>
<dbReference type="FunFam" id="3.30.110.10:FF:000001">
    <property type="entry name" value="Translation initiation factor IF-3"/>
    <property type="match status" value="1"/>
</dbReference>
<dbReference type="GO" id="GO:0005829">
    <property type="term" value="C:cytosol"/>
    <property type="evidence" value="ECO:0007669"/>
    <property type="project" value="TreeGrafter"/>
</dbReference>
<dbReference type="Gene3D" id="3.30.110.10">
    <property type="entry name" value="Translation initiation factor 3 (IF-3), C-terminal domain"/>
    <property type="match status" value="1"/>
</dbReference>
<dbReference type="Proteomes" id="UP000276223">
    <property type="component" value="Unassembled WGS sequence"/>
</dbReference>
<dbReference type="HAMAP" id="MF_00080">
    <property type="entry name" value="IF_3"/>
    <property type="match status" value="1"/>
</dbReference>
<evidence type="ECO:0000259" key="7">
    <source>
        <dbReference type="Pfam" id="PF00707"/>
    </source>
</evidence>
<dbReference type="PROSITE" id="PS00938">
    <property type="entry name" value="IF3"/>
    <property type="match status" value="1"/>
</dbReference>
<dbReference type="InterPro" id="IPR019814">
    <property type="entry name" value="Translation_initiation_fac_3_N"/>
</dbReference>
<evidence type="ECO:0000259" key="8">
    <source>
        <dbReference type="Pfam" id="PF05198"/>
    </source>
</evidence>
<keyword evidence="3 4" id="KW-0648">Protein biosynthesis</keyword>
<dbReference type="NCBIfam" id="TIGR00168">
    <property type="entry name" value="infC"/>
    <property type="match status" value="1"/>
</dbReference>
<dbReference type="GO" id="GO:0016020">
    <property type="term" value="C:membrane"/>
    <property type="evidence" value="ECO:0007669"/>
    <property type="project" value="TreeGrafter"/>
</dbReference>
<dbReference type="PANTHER" id="PTHR10938:SF0">
    <property type="entry name" value="TRANSLATION INITIATION FACTOR IF-3, MITOCHONDRIAL"/>
    <property type="match status" value="1"/>
</dbReference>
<evidence type="ECO:0000256" key="5">
    <source>
        <dbReference type="NCBIfam" id="TIGR00168"/>
    </source>
</evidence>
<keyword evidence="2 4" id="KW-0396">Initiation factor</keyword>
<evidence type="ECO:0000313" key="9">
    <source>
        <dbReference type="EMBL" id="ROR01553.1"/>
    </source>
</evidence>
<keyword evidence="10" id="KW-1185">Reference proteome</keyword>
<dbReference type="InterPro" id="IPR019813">
    <property type="entry name" value="Translation_initiation_fac3_CS"/>
</dbReference>
<reference evidence="9 10" key="1">
    <citation type="submission" date="2018-11" db="EMBL/GenBank/DDBJ databases">
        <title>Genomic Encyclopedia of Type Strains, Phase IV (KMG-IV): sequencing the most valuable type-strain genomes for metagenomic binning, comparative biology and taxonomic classification.</title>
        <authorList>
            <person name="Goeker M."/>
        </authorList>
    </citation>
    <scope>NUCLEOTIDE SEQUENCE [LARGE SCALE GENOMIC DNA]</scope>
    <source>
        <strain evidence="9 10">DSM 22027</strain>
    </source>
</reference>
<proteinExistence type="inferred from homology"/>
<dbReference type="GO" id="GO:0043022">
    <property type="term" value="F:ribosome binding"/>
    <property type="evidence" value="ECO:0007669"/>
    <property type="project" value="UniProtKB-ARBA"/>
</dbReference>
<comment type="similarity">
    <text evidence="1 4 6">Belongs to the IF-3 family.</text>
</comment>
<sequence length="154" mass="17614">MRVIGADGNQLGILPLDEALNAAREEGLDLVEVAPNADPPVCKIMDYGKFRYQQSKRSQEAKKKQTVIQVKEIKLRPKTDEHDIQTKLRHIRRFLAQKDKAKVTVIFRGREIAFKDRGEMVLQRVLDELKDEVVVEVPPKMEGRNLVMILAPKS</sequence>
<evidence type="ECO:0000313" key="10">
    <source>
        <dbReference type="Proteomes" id="UP000276223"/>
    </source>
</evidence>
<protein>
    <recommendedName>
        <fullName evidence="4 5">Translation initiation factor IF-3</fullName>
    </recommendedName>
</protein>
<dbReference type="GO" id="GO:0032790">
    <property type="term" value="P:ribosome disassembly"/>
    <property type="evidence" value="ECO:0007669"/>
    <property type="project" value="TreeGrafter"/>
</dbReference>
<comment type="subunit">
    <text evidence="4 6">Monomer.</text>
</comment>
<dbReference type="EMBL" id="RJVA01000010">
    <property type="protein sequence ID" value="ROR01553.1"/>
    <property type="molecule type" value="Genomic_DNA"/>
</dbReference>
<dbReference type="Pfam" id="PF05198">
    <property type="entry name" value="IF3_N"/>
    <property type="match status" value="1"/>
</dbReference>
<comment type="function">
    <text evidence="4 6">IF-3 binds to the 30S ribosomal subunit and shifts the equilibrium between 70S ribosomes and their 50S and 30S subunits in favor of the free subunits, thus enhancing the availability of 30S subunits on which protein synthesis initiation begins.</text>
</comment>
<evidence type="ECO:0000256" key="3">
    <source>
        <dbReference type="ARBA" id="ARBA00022917"/>
    </source>
</evidence>
<comment type="caution">
    <text evidence="9">The sequence shown here is derived from an EMBL/GenBank/DDBJ whole genome shotgun (WGS) entry which is preliminary data.</text>
</comment>
<dbReference type="Gene3D" id="3.10.20.80">
    <property type="entry name" value="Translation initiation factor 3 (IF-3), N-terminal domain"/>
    <property type="match status" value="1"/>
</dbReference>
<dbReference type="Pfam" id="PF00707">
    <property type="entry name" value="IF3_C"/>
    <property type="match status" value="1"/>
</dbReference>
<keyword evidence="4" id="KW-0963">Cytoplasm</keyword>
<evidence type="ECO:0000256" key="1">
    <source>
        <dbReference type="ARBA" id="ARBA00005439"/>
    </source>
</evidence>
<dbReference type="SUPFAM" id="SSF54364">
    <property type="entry name" value="Translation initiation factor IF3, N-terminal domain"/>
    <property type="match status" value="1"/>
</dbReference>
<dbReference type="PANTHER" id="PTHR10938">
    <property type="entry name" value="TRANSLATION INITIATION FACTOR IF-3"/>
    <property type="match status" value="1"/>
</dbReference>
<dbReference type="InterPro" id="IPR036787">
    <property type="entry name" value="T_IF-3_N_sf"/>
</dbReference>
<dbReference type="SUPFAM" id="SSF55200">
    <property type="entry name" value="Translation initiation factor IF3, C-terminal domain"/>
    <property type="match status" value="1"/>
</dbReference>
<dbReference type="InterPro" id="IPR036788">
    <property type="entry name" value="T_IF-3_C_sf"/>
</dbReference>
<feature type="domain" description="Translation initiation factor 3 N-terminal" evidence="8">
    <location>
        <begin position="2"/>
        <end position="61"/>
    </location>
</feature>
<feature type="domain" description="Translation initiation factor 3 C-terminal" evidence="7">
    <location>
        <begin position="68"/>
        <end position="153"/>
    </location>
</feature>
<dbReference type="InterPro" id="IPR001288">
    <property type="entry name" value="Translation_initiation_fac_3"/>
</dbReference>
<evidence type="ECO:0000256" key="6">
    <source>
        <dbReference type="RuleBase" id="RU000646"/>
    </source>
</evidence>
<evidence type="ECO:0000256" key="4">
    <source>
        <dbReference type="HAMAP-Rule" id="MF_00080"/>
    </source>
</evidence>